<accession>A0A6F8YGP7</accession>
<dbReference type="PROSITE" id="PS50995">
    <property type="entry name" value="HTH_MARR_2"/>
    <property type="match status" value="1"/>
</dbReference>
<keyword evidence="3" id="KW-0804">Transcription</keyword>
<sequence length="166" mass="17796">MANVSAVELVNLHDVPLARLLVLAGQRANNRWNKVLADRFGLTNSGMSVLLALHGRGALTHGELALLCFVKPSTLTGIVDTLEKGGLVERRRDGTDRRAVRLALTVDGAVAAQSLISMIRNPRPLTSVDADPVKAQVIREFLLEAIASMTDTEAAEVPILHGEESS</sequence>
<protein>
    <recommendedName>
        <fullName evidence="4">HTH marR-type domain-containing protein</fullName>
    </recommendedName>
</protein>
<dbReference type="InterPro" id="IPR023187">
    <property type="entry name" value="Tscrpt_reg_MarR-type_CS"/>
</dbReference>
<dbReference type="InterPro" id="IPR036388">
    <property type="entry name" value="WH-like_DNA-bd_sf"/>
</dbReference>
<dbReference type="InterPro" id="IPR039422">
    <property type="entry name" value="MarR/SlyA-like"/>
</dbReference>
<dbReference type="SMART" id="SM00347">
    <property type="entry name" value="HTH_MARR"/>
    <property type="match status" value="1"/>
</dbReference>
<reference evidence="5 6" key="2">
    <citation type="submission" date="2020-03" db="EMBL/GenBank/DDBJ databases">
        <authorList>
            <person name="Ichikawa N."/>
            <person name="Kimura A."/>
            <person name="Kitahashi Y."/>
            <person name="Uohara A."/>
        </authorList>
    </citation>
    <scope>NUCLEOTIDE SEQUENCE [LARGE SCALE GENOMIC DNA]</scope>
    <source>
        <strain evidence="5 6">NBRC 105367</strain>
    </source>
</reference>
<dbReference type="PANTHER" id="PTHR33164">
    <property type="entry name" value="TRANSCRIPTIONAL REGULATOR, MARR FAMILY"/>
    <property type="match status" value="1"/>
</dbReference>
<organism evidence="5 6">
    <name type="scientific">Phytohabitans suffuscus</name>
    <dbReference type="NCBI Taxonomy" id="624315"/>
    <lineage>
        <taxon>Bacteria</taxon>
        <taxon>Bacillati</taxon>
        <taxon>Actinomycetota</taxon>
        <taxon>Actinomycetes</taxon>
        <taxon>Micromonosporales</taxon>
        <taxon>Micromonosporaceae</taxon>
    </lineage>
</organism>
<keyword evidence="2" id="KW-0238">DNA-binding</keyword>
<dbReference type="SUPFAM" id="SSF46785">
    <property type="entry name" value="Winged helix' DNA-binding domain"/>
    <property type="match status" value="1"/>
</dbReference>
<dbReference type="GO" id="GO:0003677">
    <property type="term" value="F:DNA binding"/>
    <property type="evidence" value="ECO:0007669"/>
    <property type="project" value="UniProtKB-KW"/>
</dbReference>
<evidence type="ECO:0000259" key="4">
    <source>
        <dbReference type="PROSITE" id="PS50995"/>
    </source>
</evidence>
<name>A0A6F8YGP7_9ACTN</name>
<dbReference type="Proteomes" id="UP000503011">
    <property type="component" value="Chromosome"/>
</dbReference>
<dbReference type="GO" id="GO:0006950">
    <property type="term" value="P:response to stress"/>
    <property type="evidence" value="ECO:0007669"/>
    <property type="project" value="TreeGrafter"/>
</dbReference>
<dbReference type="PRINTS" id="PR00598">
    <property type="entry name" value="HTHMARR"/>
</dbReference>
<dbReference type="Pfam" id="PF12802">
    <property type="entry name" value="MarR_2"/>
    <property type="match status" value="1"/>
</dbReference>
<evidence type="ECO:0000313" key="6">
    <source>
        <dbReference type="Proteomes" id="UP000503011"/>
    </source>
</evidence>
<keyword evidence="1" id="KW-0805">Transcription regulation</keyword>
<reference evidence="5 6" key="1">
    <citation type="submission" date="2020-03" db="EMBL/GenBank/DDBJ databases">
        <title>Whole genome shotgun sequence of Phytohabitans suffuscus NBRC 105367.</title>
        <authorList>
            <person name="Komaki H."/>
            <person name="Tamura T."/>
        </authorList>
    </citation>
    <scope>NUCLEOTIDE SEQUENCE [LARGE SCALE GENOMIC DNA]</scope>
    <source>
        <strain evidence="5 6">NBRC 105367</strain>
    </source>
</reference>
<feature type="domain" description="HTH marR-type" evidence="4">
    <location>
        <begin position="14"/>
        <end position="147"/>
    </location>
</feature>
<dbReference type="InterPro" id="IPR000835">
    <property type="entry name" value="HTH_MarR-typ"/>
</dbReference>
<dbReference type="AlphaFoldDB" id="A0A6F8YGP7"/>
<dbReference type="PROSITE" id="PS01117">
    <property type="entry name" value="HTH_MARR_1"/>
    <property type="match status" value="1"/>
</dbReference>
<proteinExistence type="predicted"/>
<dbReference type="GO" id="GO:0003700">
    <property type="term" value="F:DNA-binding transcription factor activity"/>
    <property type="evidence" value="ECO:0007669"/>
    <property type="project" value="InterPro"/>
</dbReference>
<evidence type="ECO:0000313" key="5">
    <source>
        <dbReference type="EMBL" id="BCB85250.1"/>
    </source>
</evidence>
<dbReference type="InterPro" id="IPR036390">
    <property type="entry name" value="WH_DNA-bd_sf"/>
</dbReference>
<gene>
    <name evidence="5" type="ORF">Psuf_025630</name>
</gene>
<keyword evidence="6" id="KW-1185">Reference proteome</keyword>
<dbReference type="KEGG" id="psuu:Psuf_025630"/>
<dbReference type="Gene3D" id="1.10.10.10">
    <property type="entry name" value="Winged helix-like DNA-binding domain superfamily/Winged helix DNA-binding domain"/>
    <property type="match status" value="1"/>
</dbReference>
<evidence type="ECO:0000256" key="2">
    <source>
        <dbReference type="ARBA" id="ARBA00023125"/>
    </source>
</evidence>
<dbReference type="EMBL" id="AP022871">
    <property type="protein sequence ID" value="BCB85250.1"/>
    <property type="molecule type" value="Genomic_DNA"/>
</dbReference>
<evidence type="ECO:0000256" key="3">
    <source>
        <dbReference type="ARBA" id="ARBA00023163"/>
    </source>
</evidence>
<evidence type="ECO:0000256" key="1">
    <source>
        <dbReference type="ARBA" id="ARBA00023015"/>
    </source>
</evidence>
<dbReference type="PANTHER" id="PTHR33164:SF43">
    <property type="entry name" value="HTH-TYPE TRANSCRIPTIONAL REPRESSOR YETL"/>
    <property type="match status" value="1"/>
</dbReference>